<gene>
    <name evidence="5" type="ORF">ANI02nite_20110</name>
</gene>
<dbReference type="PANTHER" id="PTHR43638">
    <property type="entry name" value="OXIDOREDUCTASE, ALDO/KETO REDUCTASE FAMILY PROTEIN"/>
    <property type="match status" value="1"/>
</dbReference>
<dbReference type="PANTHER" id="PTHR43638:SF3">
    <property type="entry name" value="ALDEHYDE REDUCTASE"/>
    <property type="match status" value="1"/>
</dbReference>
<dbReference type="RefSeq" id="WP_026397116.1">
    <property type="nucleotide sequence ID" value="NZ_AUBI01000003.1"/>
</dbReference>
<evidence type="ECO:0000256" key="2">
    <source>
        <dbReference type="PIRSR" id="PIRSR000097-2"/>
    </source>
</evidence>
<dbReference type="InterPro" id="IPR036812">
    <property type="entry name" value="NAD(P)_OxRdtase_dom_sf"/>
</dbReference>
<feature type="active site" description="Proton donor" evidence="1">
    <location>
        <position position="54"/>
    </location>
</feature>
<feature type="domain" description="NADP-dependent oxidoreductase" evidence="4">
    <location>
        <begin position="16"/>
        <end position="270"/>
    </location>
</feature>
<dbReference type="Pfam" id="PF00248">
    <property type="entry name" value="Aldo_ket_red"/>
    <property type="match status" value="1"/>
</dbReference>
<evidence type="ECO:0000313" key="5">
    <source>
        <dbReference type="EMBL" id="GEN60127.1"/>
    </source>
</evidence>
<dbReference type="EMBL" id="BJYF01000011">
    <property type="protein sequence ID" value="GEN60127.1"/>
    <property type="molecule type" value="Genomic_DNA"/>
</dbReference>
<dbReference type="PRINTS" id="PR00069">
    <property type="entry name" value="ALDKETRDTASE"/>
</dbReference>
<dbReference type="Gene3D" id="3.20.20.100">
    <property type="entry name" value="NADP-dependent oxidoreductase domain"/>
    <property type="match status" value="1"/>
</dbReference>
<dbReference type="GO" id="GO:0016491">
    <property type="term" value="F:oxidoreductase activity"/>
    <property type="evidence" value="ECO:0007669"/>
    <property type="project" value="InterPro"/>
</dbReference>
<reference evidence="5 6" key="1">
    <citation type="submission" date="2019-07" db="EMBL/GenBank/DDBJ databases">
        <title>Whole genome shotgun sequence of Acetobacter nitrogenifigens NBRC 105050.</title>
        <authorList>
            <person name="Hosoyama A."/>
            <person name="Uohara A."/>
            <person name="Ohji S."/>
            <person name="Ichikawa N."/>
        </authorList>
    </citation>
    <scope>NUCLEOTIDE SEQUENCE [LARGE SCALE GENOMIC DNA]</scope>
    <source>
        <strain evidence="5 6">NBRC 105050</strain>
    </source>
</reference>
<evidence type="ECO:0000313" key="6">
    <source>
        <dbReference type="Proteomes" id="UP000321635"/>
    </source>
</evidence>
<evidence type="ECO:0000256" key="1">
    <source>
        <dbReference type="PIRSR" id="PIRSR000097-1"/>
    </source>
</evidence>
<organism evidence="5 6">
    <name type="scientific">Acetobacter nitrogenifigens DSM 23921 = NBRC 105050</name>
    <dbReference type="NCBI Taxonomy" id="1120919"/>
    <lineage>
        <taxon>Bacteria</taxon>
        <taxon>Pseudomonadati</taxon>
        <taxon>Pseudomonadota</taxon>
        <taxon>Alphaproteobacteria</taxon>
        <taxon>Acetobacterales</taxon>
        <taxon>Acetobacteraceae</taxon>
        <taxon>Acetobacter</taxon>
    </lineage>
</organism>
<dbReference type="STRING" id="1120919.GCA_000429165_00981"/>
<feature type="binding site" evidence="2">
    <location>
        <position position="112"/>
    </location>
    <ligand>
        <name>substrate</name>
    </ligand>
</feature>
<dbReference type="OrthoDB" id="9772407at2"/>
<feature type="site" description="Lowers pKa of active site Tyr" evidence="3">
    <location>
        <position position="79"/>
    </location>
</feature>
<keyword evidence="6" id="KW-1185">Reference proteome</keyword>
<protein>
    <recommendedName>
        <fullName evidence="4">NADP-dependent oxidoreductase domain-containing protein</fullName>
    </recommendedName>
</protein>
<proteinExistence type="predicted"/>
<sequence>MTKTVKLKNGVEVPALGMGAWNMGDDPLRRIEEIESIRTGLDLGLRVIDTAEMYGNGRSEDLVGEAIRGRRSDVYLVTKVLPSNASKRGVAQSCRASLEQLRTDYIDLYLLHWRSSIPLNETIEGFERLREEGLIRDWGVSNFDIDDMGELFSVDQGEKCVSNQILYSLDHRGVEFDLLGEDAQRNVATMAYSPIGQGGILLRNETLADIARKHTTSLGQATPAQIALAWVLRRSNVIAIPKAATVRHQRQNIAAQEITLSDDDLAALDTAFPPPRKAVPLEMI</sequence>
<name>A0A511XAX9_9PROT</name>
<dbReference type="Proteomes" id="UP000321635">
    <property type="component" value="Unassembled WGS sequence"/>
</dbReference>
<evidence type="ECO:0000256" key="3">
    <source>
        <dbReference type="PIRSR" id="PIRSR000097-3"/>
    </source>
</evidence>
<accession>A0A511XAX9</accession>
<dbReference type="InterPro" id="IPR020471">
    <property type="entry name" value="AKR"/>
</dbReference>
<comment type="caution">
    <text evidence="5">The sequence shown here is derived from an EMBL/GenBank/DDBJ whole genome shotgun (WGS) entry which is preliminary data.</text>
</comment>
<dbReference type="AlphaFoldDB" id="A0A511XAX9"/>
<dbReference type="CDD" id="cd19138">
    <property type="entry name" value="AKR_YeaE"/>
    <property type="match status" value="1"/>
</dbReference>
<evidence type="ECO:0000259" key="4">
    <source>
        <dbReference type="Pfam" id="PF00248"/>
    </source>
</evidence>
<dbReference type="SUPFAM" id="SSF51430">
    <property type="entry name" value="NAD(P)-linked oxidoreductase"/>
    <property type="match status" value="1"/>
</dbReference>
<dbReference type="PIRSF" id="PIRSF000097">
    <property type="entry name" value="AKR"/>
    <property type="match status" value="1"/>
</dbReference>
<dbReference type="InterPro" id="IPR023210">
    <property type="entry name" value="NADP_OxRdtase_dom"/>
</dbReference>